<sequence length="307" mass="36157">MNTTLLCKASLERDHPILDRFLTIGDVEFLNFSYEEFLCHLLGIKPNPDYPLASIDYQKNQTLYYLYADPVYLSLQRDTFFLEKKLTGNFTQNEIESLCDALNETFKDDARAFVFNDQGQLFLELKKQPHIKTTSIAHIKRQSIELFMPQGNEAMTWHAFMNEIQMFLFDHPINQDRLRRELLPSNSIWFSGGGVIPQVIKNSYTTIFSNTEFLKKVLSIGINTSLQSLDNFHQDDVNQDALIAFEDDGEIDHILEVIWNNFKKRKIKNLNIYLNYQDQLLHINNRFIQLFKVWKKTHTVKNYFNVH</sequence>
<dbReference type="HOGENOM" id="CLU_037503_0_0_4"/>
<accession>A0A0D6EVS0</accession>
<name>A0A0D6EVS0_9PROT</name>
<reference evidence="2" key="1">
    <citation type="submission" date="2014-12" db="EMBL/GenBank/DDBJ databases">
        <authorList>
            <person name="Salcher M.M."/>
        </authorList>
    </citation>
    <scope>NUCLEOTIDE SEQUENCE [LARGE SCALE GENOMIC DNA]</scope>
    <source>
        <strain evidence="2">MMS-10A-171</strain>
    </source>
</reference>
<protein>
    <submittedName>
        <fullName evidence="1">Uncharacterized protein</fullName>
    </submittedName>
</protein>
<evidence type="ECO:0000313" key="2">
    <source>
        <dbReference type="Proteomes" id="UP000064007"/>
    </source>
</evidence>
<dbReference type="OrthoDB" id="5295974at2"/>
<dbReference type="EMBL" id="LN827929">
    <property type="protein sequence ID" value="CEZ19348.1"/>
    <property type="molecule type" value="Genomic_DNA"/>
</dbReference>
<proteinExistence type="predicted"/>
<gene>
    <name evidence="1" type="ORF">BN1208_0456</name>
</gene>
<dbReference type="STRING" id="1581557.BN1208_0456"/>
<evidence type="ECO:0000313" key="1">
    <source>
        <dbReference type="EMBL" id="CEZ19348.1"/>
    </source>
</evidence>
<dbReference type="AlphaFoldDB" id="A0A0D6EVS0"/>
<dbReference type="KEGG" id="mbat:BN1208_0456"/>
<dbReference type="Proteomes" id="UP000064007">
    <property type="component" value="Chromosome 1"/>
</dbReference>
<organism evidence="1 2">
    <name type="scientific">Candidatus Methylopumilus planktonicus</name>
    <dbReference type="NCBI Taxonomy" id="1581557"/>
    <lineage>
        <taxon>Bacteria</taxon>
        <taxon>Pseudomonadati</taxon>
        <taxon>Pseudomonadota</taxon>
        <taxon>Betaproteobacteria</taxon>
        <taxon>Nitrosomonadales</taxon>
        <taxon>Methylophilaceae</taxon>
        <taxon>Candidatus Methylopumilus</taxon>
    </lineage>
</organism>
<dbReference type="RefSeq" id="WP_156157763.1">
    <property type="nucleotide sequence ID" value="NZ_LN827929.1"/>
</dbReference>
<keyword evidence="2" id="KW-1185">Reference proteome</keyword>